<feature type="region of interest" description="Disordered" evidence="1">
    <location>
        <begin position="86"/>
        <end position="115"/>
    </location>
</feature>
<gene>
    <name evidence="2" type="ORF">CRE_30452</name>
</gene>
<feature type="compositionally biased region" description="Low complexity" evidence="1">
    <location>
        <begin position="86"/>
        <end position="95"/>
    </location>
</feature>
<dbReference type="KEGG" id="crq:GCK72_025200"/>
<dbReference type="Proteomes" id="UP000008281">
    <property type="component" value="Unassembled WGS sequence"/>
</dbReference>
<name>E3NE01_CAERE</name>
<reference evidence="2" key="1">
    <citation type="submission" date="2007-07" db="EMBL/GenBank/DDBJ databases">
        <title>PCAP assembly of the Caenorhabditis remanei genome.</title>
        <authorList>
            <consortium name="The Caenorhabditis remanei Sequencing Consortium"/>
            <person name="Wilson R.K."/>
        </authorList>
    </citation>
    <scope>NUCLEOTIDE SEQUENCE [LARGE SCALE GENOMIC DNA]</scope>
    <source>
        <strain evidence="2">PB4641</strain>
    </source>
</reference>
<evidence type="ECO:0000313" key="3">
    <source>
        <dbReference type="Proteomes" id="UP000008281"/>
    </source>
</evidence>
<keyword evidence="3" id="KW-1185">Reference proteome</keyword>
<accession>E3NE01</accession>
<proteinExistence type="predicted"/>
<evidence type="ECO:0000256" key="1">
    <source>
        <dbReference type="SAM" id="MobiDB-lite"/>
    </source>
</evidence>
<dbReference type="EMBL" id="DS268615">
    <property type="protein sequence ID" value="EFO94224.1"/>
    <property type="molecule type" value="Genomic_DNA"/>
</dbReference>
<evidence type="ECO:0000313" key="2">
    <source>
        <dbReference type="EMBL" id="EFO94224.1"/>
    </source>
</evidence>
<sequence>MADQINPTQDEGIATLRQAILESNRVITETVEDLRYVSDNLEAGARSEELDRLVLDFQEFLEEVNGVKQDLEDYLANVLQNLNIQDNLNNNNDQDNAGKEGNNEELVGEEPSNQG</sequence>
<dbReference type="CTD" id="9822724"/>
<dbReference type="AlphaFoldDB" id="E3NE01"/>
<dbReference type="HOGENOM" id="CLU_2111163_0_0_1"/>
<protein>
    <submittedName>
        <fullName evidence="2">Uncharacterized protein</fullName>
    </submittedName>
</protein>
<dbReference type="GeneID" id="9822724"/>
<organism evidence="3">
    <name type="scientific">Caenorhabditis remanei</name>
    <name type="common">Caenorhabditis vulgaris</name>
    <dbReference type="NCBI Taxonomy" id="31234"/>
    <lineage>
        <taxon>Eukaryota</taxon>
        <taxon>Metazoa</taxon>
        <taxon>Ecdysozoa</taxon>
        <taxon>Nematoda</taxon>
        <taxon>Chromadorea</taxon>
        <taxon>Rhabditida</taxon>
        <taxon>Rhabditina</taxon>
        <taxon>Rhabditomorpha</taxon>
        <taxon>Rhabditoidea</taxon>
        <taxon>Rhabditidae</taxon>
        <taxon>Peloderinae</taxon>
        <taxon>Caenorhabditis</taxon>
    </lineage>
</organism>
<dbReference type="RefSeq" id="XP_003093406.2">
    <property type="nucleotide sequence ID" value="XM_003093358.2"/>
</dbReference>